<dbReference type="AlphaFoldDB" id="A0A8H4RBN7"/>
<dbReference type="PANTHER" id="PTHR24305">
    <property type="entry name" value="CYTOCHROME P450"/>
    <property type="match status" value="1"/>
</dbReference>
<dbReference type="InterPro" id="IPR002401">
    <property type="entry name" value="Cyt_P450_E_grp-I"/>
</dbReference>
<accession>A0A8H4RBN7</accession>
<evidence type="ECO:0000313" key="9">
    <source>
        <dbReference type="Proteomes" id="UP000566819"/>
    </source>
</evidence>
<dbReference type="Gene3D" id="1.10.630.10">
    <property type="entry name" value="Cytochrome P450"/>
    <property type="match status" value="1"/>
</dbReference>
<evidence type="ECO:0000256" key="3">
    <source>
        <dbReference type="ARBA" id="ARBA00022617"/>
    </source>
</evidence>
<feature type="binding site" description="axial binding residue" evidence="6">
    <location>
        <position position="363"/>
    </location>
    <ligand>
        <name>heme</name>
        <dbReference type="ChEBI" id="CHEBI:30413"/>
    </ligand>
    <ligandPart>
        <name>Fe</name>
        <dbReference type="ChEBI" id="CHEBI:18248"/>
    </ligandPart>
</feature>
<organism evidence="8 9">
    <name type="scientific">Cudoniella acicularis</name>
    <dbReference type="NCBI Taxonomy" id="354080"/>
    <lineage>
        <taxon>Eukaryota</taxon>
        <taxon>Fungi</taxon>
        <taxon>Dikarya</taxon>
        <taxon>Ascomycota</taxon>
        <taxon>Pezizomycotina</taxon>
        <taxon>Leotiomycetes</taxon>
        <taxon>Helotiales</taxon>
        <taxon>Tricladiaceae</taxon>
        <taxon>Cudoniella</taxon>
    </lineage>
</organism>
<dbReference type="PRINTS" id="PR00463">
    <property type="entry name" value="EP450I"/>
</dbReference>
<comment type="caution">
    <text evidence="8">The sequence shown here is derived from an EMBL/GenBank/DDBJ whole genome shotgun (WGS) entry which is preliminary data.</text>
</comment>
<dbReference type="InterPro" id="IPR036396">
    <property type="entry name" value="Cyt_P450_sf"/>
</dbReference>
<dbReference type="GO" id="GO:0005506">
    <property type="term" value="F:iron ion binding"/>
    <property type="evidence" value="ECO:0007669"/>
    <property type="project" value="InterPro"/>
</dbReference>
<keyword evidence="7" id="KW-0560">Oxidoreductase</keyword>
<dbReference type="GO" id="GO:0016705">
    <property type="term" value="F:oxidoreductase activity, acting on paired donors, with incorporation or reduction of molecular oxygen"/>
    <property type="evidence" value="ECO:0007669"/>
    <property type="project" value="InterPro"/>
</dbReference>
<dbReference type="EMBL" id="JAAMPI010001328">
    <property type="protein sequence ID" value="KAF4625641.1"/>
    <property type="molecule type" value="Genomic_DNA"/>
</dbReference>
<dbReference type="Proteomes" id="UP000566819">
    <property type="component" value="Unassembled WGS sequence"/>
</dbReference>
<evidence type="ECO:0000256" key="6">
    <source>
        <dbReference type="PIRSR" id="PIRSR602401-1"/>
    </source>
</evidence>
<keyword evidence="9" id="KW-1185">Reference proteome</keyword>
<comment type="similarity">
    <text evidence="2 7">Belongs to the cytochrome P450 family.</text>
</comment>
<dbReference type="PANTHER" id="PTHR24305:SF210">
    <property type="entry name" value="CYTOCHROME P450 MONOOXYGENASE ASQL-RELATED"/>
    <property type="match status" value="1"/>
</dbReference>
<dbReference type="InterPro" id="IPR050121">
    <property type="entry name" value="Cytochrome_P450_monoxygenase"/>
</dbReference>
<reference evidence="8 9" key="1">
    <citation type="submission" date="2020-03" db="EMBL/GenBank/DDBJ databases">
        <title>Draft Genome Sequence of Cudoniella acicularis.</title>
        <authorList>
            <person name="Buettner E."/>
            <person name="Kellner H."/>
        </authorList>
    </citation>
    <scope>NUCLEOTIDE SEQUENCE [LARGE SCALE GENOMIC DNA]</scope>
    <source>
        <strain evidence="8 9">DSM 108380</strain>
    </source>
</reference>
<evidence type="ECO:0000256" key="4">
    <source>
        <dbReference type="ARBA" id="ARBA00022723"/>
    </source>
</evidence>
<keyword evidence="3 6" id="KW-0349">Heme</keyword>
<evidence type="ECO:0000256" key="1">
    <source>
        <dbReference type="ARBA" id="ARBA00001971"/>
    </source>
</evidence>
<comment type="cofactor">
    <cofactor evidence="1 6">
        <name>heme</name>
        <dbReference type="ChEBI" id="CHEBI:30413"/>
    </cofactor>
</comment>
<keyword evidence="4 6" id="KW-0479">Metal-binding</keyword>
<protein>
    <recommendedName>
        <fullName evidence="10">Cytochrome P450</fullName>
    </recommendedName>
</protein>
<evidence type="ECO:0008006" key="10">
    <source>
        <dbReference type="Google" id="ProtNLM"/>
    </source>
</evidence>
<dbReference type="PROSITE" id="PS00086">
    <property type="entry name" value="CYTOCHROME_P450"/>
    <property type="match status" value="1"/>
</dbReference>
<dbReference type="OrthoDB" id="1470350at2759"/>
<dbReference type="GO" id="GO:0004497">
    <property type="term" value="F:monooxygenase activity"/>
    <property type="evidence" value="ECO:0007669"/>
    <property type="project" value="UniProtKB-KW"/>
</dbReference>
<sequence>MYTSPDAWQAIYGKNTTPGGKSTLLQKDPSFYGSIFEHKDTLIDAEGEKLKASKKPLSHAFSTTSILSSQPDLHTYTTALLTQLHSHTLSSTPADLFSYFSNWITDLSVWATLSSDFGAMKYGDKSEGLLTSIHFNVFILLIAAQLRRMSSLTSQVERVVWMFAFKFRMFGRIGFLRTLLKERLAKEKDDLESDYVSYLLPNDGSEPDFEDIFTNTATLVLASVSATSVVLTGSIYYIHSNPLILSTLKTEIRNSFRSADEITLATTGNLSYLNACINENFRMYAPVPGGLPRVTPNEGGVVCGRFVPGNTIVNISQFATFRSPENYTEPNVFRPERWLVPSKDHSGDKLDAVFPFSLGPRTCIAKEKSIMYLRFILARLIWEFDIQIEESSKGWEYQKSAVLFNPGPLNVMIKSRKQ</sequence>
<keyword evidence="5 6" id="KW-0408">Iron</keyword>
<proteinExistence type="inferred from homology"/>
<evidence type="ECO:0000256" key="2">
    <source>
        <dbReference type="ARBA" id="ARBA00010617"/>
    </source>
</evidence>
<dbReference type="Pfam" id="PF00067">
    <property type="entry name" value="p450"/>
    <property type="match status" value="1"/>
</dbReference>
<dbReference type="SUPFAM" id="SSF48264">
    <property type="entry name" value="Cytochrome P450"/>
    <property type="match status" value="1"/>
</dbReference>
<dbReference type="GO" id="GO:0020037">
    <property type="term" value="F:heme binding"/>
    <property type="evidence" value="ECO:0007669"/>
    <property type="project" value="InterPro"/>
</dbReference>
<gene>
    <name evidence="8" type="ORF">G7Y89_g12522</name>
</gene>
<evidence type="ECO:0000256" key="7">
    <source>
        <dbReference type="RuleBase" id="RU000461"/>
    </source>
</evidence>
<dbReference type="InterPro" id="IPR017972">
    <property type="entry name" value="Cyt_P450_CS"/>
</dbReference>
<evidence type="ECO:0000313" key="8">
    <source>
        <dbReference type="EMBL" id="KAF4625641.1"/>
    </source>
</evidence>
<evidence type="ECO:0000256" key="5">
    <source>
        <dbReference type="ARBA" id="ARBA00023004"/>
    </source>
</evidence>
<keyword evidence="7" id="KW-0503">Monooxygenase</keyword>
<dbReference type="InterPro" id="IPR001128">
    <property type="entry name" value="Cyt_P450"/>
</dbReference>
<name>A0A8H4RBN7_9HELO</name>